<evidence type="ECO:0000256" key="1">
    <source>
        <dbReference type="SAM" id="MobiDB-lite"/>
    </source>
</evidence>
<dbReference type="Proteomes" id="UP000054566">
    <property type="component" value="Unassembled WGS sequence"/>
</dbReference>
<reference evidence="3" key="2">
    <citation type="submission" date="2015-07" db="EMBL/GenBank/DDBJ databases">
        <title>The genome sequence of Plasmodium falciparum RAJ116.</title>
        <authorList>
            <consortium name="The Broad Institute Genome Sequencing Platform"/>
            <person name="Volkman S.K."/>
            <person name="Neafsey D.E."/>
            <person name="Dash A.P."/>
            <person name="Chitnis C.E."/>
            <person name="Hartl D.L."/>
            <person name="Young S.K."/>
            <person name="Kodira C.D."/>
            <person name="Zeng Q."/>
            <person name="Koehrsen M."/>
            <person name="Godfrey P."/>
            <person name="Alvarado L."/>
            <person name="Berlin A."/>
            <person name="Borenstein D."/>
            <person name="Chen Z."/>
            <person name="Engels R."/>
            <person name="Freedman E."/>
            <person name="Gellesch M."/>
            <person name="Goldberg J."/>
            <person name="Griggs A."/>
            <person name="Gujja S."/>
            <person name="Heiman D."/>
            <person name="Hepburn T."/>
            <person name="Howarth C."/>
            <person name="Jen D."/>
            <person name="Larson L."/>
            <person name="Lewis B."/>
            <person name="Mehta T."/>
            <person name="Park D."/>
            <person name="Pearson M."/>
            <person name="Roberts A."/>
            <person name="Saif S."/>
            <person name="Shea T."/>
            <person name="Shenoy N."/>
            <person name="Sisk P."/>
            <person name="Stolte C."/>
            <person name="Sykes S."/>
            <person name="Walk T."/>
            <person name="White J."/>
            <person name="Yandava C."/>
            <person name="Wirth D.F."/>
            <person name="Nusbaum C."/>
            <person name="Birren B."/>
        </authorList>
    </citation>
    <scope>NUCLEOTIDE SEQUENCE [LARGE SCALE GENOMIC DNA]</scope>
    <source>
        <strain evidence="3">RAJ116</strain>
    </source>
</reference>
<proteinExistence type="predicted"/>
<evidence type="ECO:0000313" key="2">
    <source>
        <dbReference type="EMBL" id="KNC36486.1"/>
    </source>
</evidence>
<feature type="region of interest" description="Disordered" evidence="1">
    <location>
        <begin position="37"/>
        <end position="60"/>
    </location>
</feature>
<gene>
    <name evidence="2" type="ORF">PFLG_01237</name>
</gene>
<dbReference type="AlphaFoldDB" id="A0A0L0CW93"/>
<reference evidence="3" key="1">
    <citation type="submission" date="2015-07" db="EMBL/GenBank/DDBJ databases">
        <title>Annotation of Plasmodium falciparum RAJ116.</title>
        <authorList>
            <consortium name="The Broad Institute Genome Sequencing Platform"/>
            <person name="Volkman S.K."/>
            <person name="Neafsey D.E."/>
            <person name="Dash A.P."/>
            <person name="Chitnis C.E."/>
            <person name="Hartl D.L."/>
            <person name="Young S.K."/>
            <person name="Zeng Q."/>
            <person name="Koehrsen M."/>
            <person name="Alvarado L."/>
            <person name="Berlin A."/>
            <person name="Borenstein D."/>
            <person name="Chapman S.B."/>
            <person name="Chen Z."/>
            <person name="Engels R."/>
            <person name="Freedman E."/>
            <person name="Gellesch M."/>
            <person name="Goldberg J."/>
            <person name="Griggs A."/>
            <person name="Gujja S."/>
            <person name="Heilman E.R."/>
            <person name="Heiman D.I."/>
            <person name="Howarth C."/>
            <person name="Jen D."/>
            <person name="Larson L."/>
            <person name="Mehta T."/>
            <person name="Neiman D."/>
            <person name="Park D."/>
            <person name="Pearson M."/>
            <person name="Roberts A."/>
            <person name="Saif S."/>
            <person name="Shea T."/>
            <person name="Shenoy N."/>
            <person name="Sisk P."/>
            <person name="Stolte C."/>
            <person name="Sykes S."/>
            <person name="Walk T."/>
            <person name="White J."/>
            <person name="Yandava C."/>
            <person name="Haas B."/>
            <person name="Henn M.R."/>
            <person name="Nusbaum C."/>
            <person name="Birren B."/>
        </authorList>
    </citation>
    <scope>NUCLEOTIDE SEQUENCE [LARGE SCALE GENOMIC DNA]</scope>
    <source>
        <strain evidence="3">RAJ116</strain>
    </source>
</reference>
<accession>A0A0L0CW93</accession>
<dbReference type="OrthoDB" id="392831at2759"/>
<organism evidence="2 3">
    <name type="scientific">Plasmodium falciparum RAJ116</name>
    <dbReference type="NCBI Taxonomy" id="580058"/>
    <lineage>
        <taxon>Eukaryota</taxon>
        <taxon>Sar</taxon>
        <taxon>Alveolata</taxon>
        <taxon>Apicomplexa</taxon>
        <taxon>Aconoidasida</taxon>
        <taxon>Haemosporida</taxon>
        <taxon>Plasmodiidae</taxon>
        <taxon>Plasmodium</taxon>
        <taxon>Plasmodium (Laverania)</taxon>
    </lineage>
</organism>
<evidence type="ECO:0000313" key="3">
    <source>
        <dbReference type="Proteomes" id="UP000054566"/>
    </source>
</evidence>
<feature type="compositionally biased region" description="Polar residues" evidence="1">
    <location>
        <begin position="37"/>
        <end position="49"/>
    </location>
</feature>
<name>A0A0L0CW93_PLAFA</name>
<protein>
    <submittedName>
        <fullName evidence="2">Uncharacterized protein</fullName>
    </submittedName>
</protein>
<dbReference type="EMBL" id="GG664152">
    <property type="protein sequence ID" value="KNC36486.1"/>
    <property type="molecule type" value="Genomic_DNA"/>
</dbReference>
<sequence>MTSKESHTSIFSQPDDIKRYNSYESQINNIPDYADTSCISSSNNTQTRPSIFGSKEEGNNNIEEYKDHSYIHTEEKEEEKKKKNEINKLINKYLNIYIDTDTDTHTGKDRDSSSSEYSLISSDMENFKNINELSKMNIKNDKELVNKNTEFEKINTIPESNVLYDDIHIITKKKISRDLSKIRININHLNTLRNSNISCTY</sequence>